<dbReference type="PANTHER" id="PTHR43433">
    <property type="entry name" value="HYDROLASE, ALPHA/BETA FOLD FAMILY PROTEIN"/>
    <property type="match status" value="1"/>
</dbReference>
<dbReference type="AlphaFoldDB" id="A0A7I7U6N6"/>
<dbReference type="PANTHER" id="PTHR43433:SF5">
    <property type="entry name" value="AB HYDROLASE-1 DOMAIN-CONTAINING PROTEIN"/>
    <property type="match status" value="1"/>
</dbReference>
<dbReference type="Proteomes" id="UP000466554">
    <property type="component" value="Chromosome"/>
</dbReference>
<evidence type="ECO:0000313" key="2">
    <source>
        <dbReference type="EMBL" id="BBY76036.1"/>
    </source>
</evidence>
<dbReference type="InterPro" id="IPR000073">
    <property type="entry name" value="AB_hydrolase_1"/>
</dbReference>
<accession>A0A7I7U6N6</accession>
<dbReference type="GO" id="GO:0016787">
    <property type="term" value="F:hydrolase activity"/>
    <property type="evidence" value="ECO:0007669"/>
    <property type="project" value="UniProtKB-KW"/>
</dbReference>
<dbReference type="SUPFAM" id="SSF53474">
    <property type="entry name" value="alpha/beta-Hydrolases"/>
    <property type="match status" value="1"/>
</dbReference>
<gene>
    <name evidence="2" type="ORF">MPRF_29350</name>
</gene>
<feature type="domain" description="AB hydrolase-1" evidence="1">
    <location>
        <begin position="47"/>
        <end position="163"/>
    </location>
</feature>
<dbReference type="Gene3D" id="3.40.50.1820">
    <property type="entry name" value="alpha/beta hydrolase"/>
    <property type="match status" value="1"/>
</dbReference>
<name>A0A7I7U6N6_MYCPF</name>
<reference evidence="2 3" key="1">
    <citation type="journal article" date="2019" name="Emerg. Microbes Infect.">
        <title>Comprehensive subspecies identification of 175 nontuberculous mycobacteria species based on 7547 genomic profiles.</title>
        <authorList>
            <person name="Matsumoto Y."/>
            <person name="Kinjo T."/>
            <person name="Motooka D."/>
            <person name="Nabeya D."/>
            <person name="Jung N."/>
            <person name="Uechi K."/>
            <person name="Horii T."/>
            <person name="Iida T."/>
            <person name="Fujita J."/>
            <person name="Nakamura S."/>
        </authorList>
    </citation>
    <scope>NUCLEOTIDE SEQUENCE [LARGE SCALE GENOMIC DNA]</scope>
    <source>
        <strain evidence="2 3">JCM 6367</strain>
    </source>
</reference>
<proteinExistence type="predicted"/>
<dbReference type="InterPro" id="IPR029058">
    <property type="entry name" value="AB_hydrolase_fold"/>
</dbReference>
<dbReference type="InterPro" id="IPR050471">
    <property type="entry name" value="AB_hydrolase"/>
</dbReference>
<sequence length="416" mass="44044">MNARRRRVHAKLAALPGVRPVRRPVHPGGDDAFDVYYVRTGRKSAHPLVVIPGGPGAASIALYRTFRKHAALAGLDVIMVEHRGVGLSRHDDSGADLPPDALTVDAVVDDIAAVLDDAGVERADVYGASYGSYLAAGIGVRHPGRVRSMVLDSPLLSADDIIDVRAQVRRVLWDGAAGPGVAAEVRQLVARGGLTSEGLLLAIGLYELAGPETLRRQLDLLLAGRDRLWKLAETVTKFVTERRTAFHHEPDLVERIAFRELNYGAVPDGEPLDPAVALRGMATGDADFVAEPYDLRSAMPGFTWPTAVISGGRDLTTPPAVARRAVELIPDSVLVELPTAGHSILDIREHAALEICKVVSAGRISELPSRGGELDAMPANLSMRLLVGAIAVAARVESAVPGAAPKAVRAGTGQTT</sequence>
<protein>
    <submittedName>
        <fullName evidence="2">Alpha/beta hydrolase</fullName>
    </submittedName>
</protein>
<dbReference type="EMBL" id="AP022598">
    <property type="protein sequence ID" value="BBY76036.1"/>
    <property type="molecule type" value="Genomic_DNA"/>
</dbReference>
<keyword evidence="2" id="KW-0378">Hydrolase</keyword>
<organism evidence="2 3">
    <name type="scientific">Mycolicibacterium parafortuitum</name>
    <name type="common">Mycobacterium parafortuitum</name>
    <dbReference type="NCBI Taxonomy" id="39692"/>
    <lineage>
        <taxon>Bacteria</taxon>
        <taxon>Bacillati</taxon>
        <taxon>Actinomycetota</taxon>
        <taxon>Actinomycetes</taxon>
        <taxon>Mycobacteriales</taxon>
        <taxon>Mycobacteriaceae</taxon>
        <taxon>Mycolicibacterium</taxon>
    </lineage>
</organism>
<evidence type="ECO:0000313" key="3">
    <source>
        <dbReference type="Proteomes" id="UP000466554"/>
    </source>
</evidence>
<dbReference type="Pfam" id="PF00561">
    <property type="entry name" value="Abhydrolase_1"/>
    <property type="match status" value="1"/>
</dbReference>
<evidence type="ECO:0000259" key="1">
    <source>
        <dbReference type="Pfam" id="PF00561"/>
    </source>
</evidence>